<feature type="compositionally biased region" description="Basic and acidic residues" evidence="2">
    <location>
        <begin position="525"/>
        <end position="542"/>
    </location>
</feature>
<protein>
    <submittedName>
        <fullName evidence="5">VWA domain-containing protein</fullName>
    </submittedName>
</protein>
<dbReference type="InterPro" id="IPR002035">
    <property type="entry name" value="VWF_A"/>
</dbReference>
<feature type="compositionally biased region" description="Basic and acidic residues" evidence="2">
    <location>
        <begin position="438"/>
        <end position="449"/>
    </location>
</feature>
<dbReference type="PANTHER" id="PTHR22550:SF14">
    <property type="entry name" value="VWFA DOMAIN-CONTAINING PROTEIN"/>
    <property type="match status" value="1"/>
</dbReference>
<feature type="transmembrane region" description="Helical" evidence="3">
    <location>
        <begin position="12"/>
        <end position="29"/>
    </location>
</feature>
<dbReference type="PROSITE" id="PS50005">
    <property type="entry name" value="TPR"/>
    <property type="match status" value="1"/>
</dbReference>
<accession>A0A7G9SRI4</accession>
<evidence type="ECO:0000313" key="6">
    <source>
        <dbReference type="Proteomes" id="UP000515804"/>
    </source>
</evidence>
<evidence type="ECO:0000259" key="4">
    <source>
        <dbReference type="PROSITE" id="PS50234"/>
    </source>
</evidence>
<keyword evidence="3" id="KW-0472">Membrane</keyword>
<name>A0A7G9SRI4_9GAMM</name>
<dbReference type="RefSeq" id="WP_187552975.1">
    <property type="nucleotide sequence ID" value="NZ_BMZL01000001.1"/>
</dbReference>
<evidence type="ECO:0000256" key="2">
    <source>
        <dbReference type="SAM" id="MobiDB-lite"/>
    </source>
</evidence>
<dbReference type="Pfam" id="PF13519">
    <property type="entry name" value="VWA_2"/>
    <property type="match status" value="1"/>
</dbReference>
<organism evidence="5 6">
    <name type="scientific">Thermomonas carbonis</name>
    <dbReference type="NCBI Taxonomy" id="1463158"/>
    <lineage>
        <taxon>Bacteria</taxon>
        <taxon>Pseudomonadati</taxon>
        <taxon>Pseudomonadota</taxon>
        <taxon>Gammaproteobacteria</taxon>
        <taxon>Lysobacterales</taxon>
        <taxon>Lysobacteraceae</taxon>
        <taxon>Thermomonas</taxon>
    </lineage>
</organism>
<dbReference type="Gene3D" id="1.25.40.10">
    <property type="entry name" value="Tetratricopeptide repeat domain"/>
    <property type="match status" value="1"/>
</dbReference>
<keyword evidence="6" id="KW-1185">Reference proteome</keyword>
<dbReference type="PANTHER" id="PTHR22550">
    <property type="entry name" value="SPORE GERMINATION PROTEIN"/>
    <property type="match status" value="1"/>
</dbReference>
<dbReference type="EMBL" id="CP060719">
    <property type="protein sequence ID" value="QNN70459.1"/>
    <property type="molecule type" value="Genomic_DNA"/>
</dbReference>
<reference evidence="5 6" key="1">
    <citation type="submission" date="2020-08" db="EMBL/GenBank/DDBJ databases">
        <title>Genome sequence of Thermomonas carbonis KCTC 42013T.</title>
        <authorList>
            <person name="Hyun D.-W."/>
            <person name="Bae J.-W."/>
        </authorList>
    </citation>
    <scope>NUCLEOTIDE SEQUENCE [LARGE SCALE GENOMIC DNA]</scope>
    <source>
        <strain evidence="5 6">KCTC 42013</strain>
    </source>
</reference>
<gene>
    <name evidence="5" type="ORF">H9L16_02165</name>
</gene>
<evidence type="ECO:0000313" key="5">
    <source>
        <dbReference type="EMBL" id="QNN70459.1"/>
    </source>
</evidence>
<dbReference type="Gene3D" id="3.40.50.410">
    <property type="entry name" value="von Willebrand factor, type A domain"/>
    <property type="match status" value="1"/>
</dbReference>
<feature type="repeat" description="TPR" evidence="1">
    <location>
        <begin position="386"/>
        <end position="419"/>
    </location>
</feature>
<dbReference type="AlphaFoldDB" id="A0A7G9SRI4"/>
<keyword evidence="1" id="KW-0802">TPR repeat</keyword>
<evidence type="ECO:0000256" key="1">
    <source>
        <dbReference type="PROSITE-ProRule" id="PRU00339"/>
    </source>
</evidence>
<dbReference type="InterPro" id="IPR019734">
    <property type="entry name" value="TPR_rpt"/>
</dbReference>
<dbReference type="Proteomes" id="UP000515804">
    <property type="component" value="Chromosome"/>
</dbReference>
<dbReference type="InterPro" id="IPR036465">
    <property type="entry name" value="vWFA_dom_sf"/>
</dbReference>
<dbReference type="SUPFAM" id="SSF53300">
    <property type="entry name" value="vWA-like"/>
    <property type="match status" value="1"/>
</dbReference>
<dbReference type="SMART" id="SM00028">
    <property type="entry name" value="TPR"/>
    <property type="match status" value="1"/>
</dbReference>
<proteinExistence type="predicted"/>
<dbReference type="SUPFAM" id="SSF48452">
    <property type="entry name" value="TPR-like"/>
    <property type="match status" value="1"/>
</dbReference>
<dbReference type="InterPro" id="IPR050768">
    <property type="entry name" value="UPF0353/GerABKA_families"/>
</dbReference>
<keyword evidence="3" id="KW-0812">Transmembrane</keyword>
<dbReference type="KEGG" id="tcn:H9L16_02165"/>
<feature type="compositionally biased region" description="Low complexity" evidence="2">
    <location>
        <begin position="452"/>
        <end position="467"/>
    </location>
</feature>
<dbReference type="PROSITE" id="PS50293">
    <property type="entry name" value="TPR_REGION"/>
    <property type="match status" value="1"/>
</dbReference>
<keyword evidence="3" id="KW-1133">Transmembrane helix</keyword>
<sequence>MSLLSAVHFLRPWWLLALLVLPLIGWWWQRRAQQRNPWRDVVDAHLLPHLLEASAGQRASAWPRWLAPFAAALAIIALAGPGFGKDEQPLWQAQEPLVIALDLSSATLARDLPPTRLAQARAKLATLLRERAGGQVALVAFAGNAFTVAPLTEDAANIALFLDALDPGVMPEDGHRTDRAIEWSQGLMRQAGFARGQILLLTDRADGTDIAAAAKANAAGYRVSVLGLGTAQGGVFDTPEGLGQARLDASALQRLASSGGGGYQALSPGDADLRALGVLDPRQDAGTSVRGQKVSRWRDDGYWLLPVVLLLCLPLFRRGAAFALLLACGMWLPMAPASAQAKQPSAGSLWQRADQAEHARMQDGIAAYKRKDYSGAIERFSTVGGAEGQYNLGNALAKAGRYDDAIAAYDRALALQPGLKDAAFNRNLVRLAKRMPKRPQDQGESKDGKGGQPQPQKPGQPGQQDKPQAPPSQGRGEQARKPSPPTSQPAQDAQSQAKADAAQRERMQEALQQQGKRPGQQPASGERDKPAETAEQRERRLANEAWLQRVPDDPGALLRARFLLEQQRRRGATP</sequence>
<evidence type="ECO:0000256" key="3">
    <source>
        <dbReference type="SAM" id="Phobius"/>
    </source>
</evidence>
<dbReference type="InterPro" id="IPR011990">
    <property type="entry name" value="TPR-like_helical_dom_sf"/>
</dbReference>
<feature type="domain" description="VWFA" evidence="4">
    <location>
        <begin position="96"/>
        <end position="289"/>
    </location>
</feature>
<dbReference type="Pfam" id="PF00515">
    <property type="entry name" value="TPR_1"/>
    <property type="match status" value="1"/>
</dbReference>
<dbReference type="PROSITE" id="PS50234">
    <property type="entry name" value="VWFA"/>
    <property type="match status" value="1"/>
</dbReference>
<feature type="compositionally biased region" description="Low complexity" evidence="2">
    <location>
        <begin position="488"/>
        <end position="500"/>
    </location>
</feature>
<feature type="region of interest" description="Disordered" evidence="2">
    <location>
        <begin position="433"/>
        <end position="555"/>
    </location>
</feature>